<dbReference type="SMART" id="SM00355">
    <property type="entry name" value="ZnF_C2H2"/>
    <property type="match status" value="4"/>
</dbReference>
<gene>
    <name evidence="11" type="ORF">F503_08299</name>
</gene>
<dbReference type="OMA" id="NATHMER"/>
<evidence type="ECO:0000259" key="10">
    <source>
        <dbReference type="PROSITE" id="PS00028"/>
    </source>
</evidence>
<name>S3CHG8_OPHP1</name>
<dbReference type="HOGENOM" id="CLU_018787_1_2_1"/>
<feature type="domain" description="C2H2-type" evidence="10">
    <location>
        <begin position="20"/>
        <end position="42"/>
    </location>
</feature>
<evidence type="ECO:0000256" key="4">
    <source>
        <dbReference type="ARBA" id="ARBA00022723"/>
    </source>
</evidence>
<dbReference type="OrthoDB" id="19329at2759"/>
<evidence type="ECO:0000256" key="8">
    <source>
        <dbReference type="ARBA" id="ARBA00034126"/>
    </source>
</evidence>
<keyword evidence="5" id="KW-0677">Repeat</keyword>
<evidence type="ECO:0000256" key="7">
    <source>
        <dbReference type="ARBA" id="ARBA00022833"/>
    </source>
</evidence>
<dbReference type="GO" id="GO:0005737">
    <property type="term" value="C:cytoplasm"/>
    <property type="evidence" value="ECO:0007669"/>
    <property type="project" value="UniProtKB-SubCell"/>
</dbReference>
<organism evidence="11 12">
    <name type="scientific">Ophiostoma piceae (strain UAMH 11346)</name>
    <name type="common">Sap stain fungus</name>
    <dbReference type="NCBI Taxonomy" id="1262450"/>
    <lineage>
        <taxon>Eukaryota</taxon>
        <taxon>Fungi</taxon>
        <taxon>Dikarya</taxon>
        <taxon>Ascomycota</taxon>
        <taxon>Pezizomycotina</taxon>
        <taxon>Sordariomycetes</taxon>
        <taxon>Sordariomycetidae</taxon>
        <taxon>Ophiostomatales</taxon>
        <taxon>Ophiostomataceae</taxon>
        <taxon>Ophiostoma</taxon>
    </lineage>
</organism>
<dbReference type="Gene3D" id="3.30.160.60">
    <property type="entry name" value="Classic Zinc Finger"/>
    <property type="match status" value="1"/>
</dbReference>
<comment type="similarity">
    <text evidence="8">Belongs to the REI1 family.</text>
</comment>
<dbReference type="InterPro" id="IPR036236">
    <property type="entry name" value="Znf_C2H2_sf"/>
</dbReference>
<evidence type="ECO:0000256" key="9">
    <source>
        <dbReference type="SAM" id="MobiDB-lite"/>
    </source>
</evidence>
<comment type="subcellular location">
    <subcellularLocation>
        <location evidence="1">Cytoplasm</location>
    </subcellularLocation>
</comment>
<dbReference type="eggNOG" id="KOG2785">
    <property type="taxonomic scope" value="Eukaryota"/>
</dbReference>
<dbReference type="InterPro" id="IPR041661">
    <property type="entry name" value="ZN622/Rei1/Reh1_Znf-C2H2"/>
</dbReference>
<dbReference type="STRING" id="1262450.S3CHG8"/>
<dbReference type="SMART" id="SM00451">
    <property type="entry name" value="ZnF_U1"/>
    <property type="match status" value="2"/>
</dbReference>
<keyword evidence="7" id="KW-0862">Zinc</keyword>
<evidence type="ECO:0000313" key="12">
    <source>
        <dbReference type="Proteomes" id="UP000016923"/>
    </source>
</evidence>
<dbReference type="InterPro" id="IPR040025">
    <property type="entry name" value="Znf622/Rei1/Reh1"/>
</dbReference>
<dbReference type="GO" id="GO:0030687">
    <property type="term" value="C:preribosome, large subunit precursor"/>
    <property type="evidence" value="ECO:0007669"/>
    <property type="project" value="TreeGrafter"/>
</dbReference>
<dbReference type="PANTHER" id="PTHR13182">
    <property type="entry name" value="ZINC FINGER PROTEIN 622"/>
    <property type="match status" value="1"/>
</dbReference>
<dbReference type="PROSITE" id="PS00028">
    <property type="entry name" value="ZINC_FINGER_C2H2_1"/>
    <property type="match status" value="2"/>
</dbReference>
<dbReference type="InterPro" id="IPR022755">
    <property type="entry name" value="Znf_C2H2_jaz"/>
</dbReference>
<dbReference type="VEuPathDB" id="FungiDB:F503_08299"/>
<dbReference type="GO" id="GO:0003676">
    <property type="term" value="F:nucleic acid binding"/>
    <property type="evidence" value="ECO:0007669"/>
    <property type="project" value="InterPro"/>
</dbReference>
<dbReference type="Pfam" id="PF12756">
    <property type="entry name" value="zf-C2H2_2"/>
    <property type="match status" value="1"/>
</dbReference>
<dbReference type="InterPro" id="IPR003604">
    <property type="entry name" value="Matrin/U1-like-C_Znf_C2H2"/>
</dbReference>
<feature type="region of interest" description="Disordered" evidence="9">
    <location>
        <begin position="186"/>
        <end position="208"/>
    </location>
</feature>
<evidence type="ECO:0000256" key="5">
    <source>
        <dbReference type="ARBA" id="ARBA00022737"/>
    </source>
</evidence>
<dbReference type="Pfam" id="PF12171">
    <property type="entry name" value="zf-C2H2_jaz"/>
    <property type="match status" value="1"/>
</dbReference>
<dbReference type="PANTHER" id="PTHR13182:SF8">
    <property type="entry name" value="CYTOPLASMIC 60S SUBUNIT BIOGENESIS FACTOR ZNF622"/>
    <property type="match status" value="1"/>
</dbReference>
<evidence type="ECO:0000256" key="3">
    <source>
        <dbReference type="ARBA" id="ARBA00022517"/>
    </source>
</evidence>
<feature type="domain" description="C2H2-type" evidence="10">
    <location>
        <begin position="85"/>
        <end position="107"/>
    </location>
</feature>
<keyword evidence="4" id="KW-0479">Metal-binding</keyword>
<dbReference type="SUPFAM" id="SSF57667">
    <property type="entry name" value="beta-beta-alpha zinc fingers"/>
    <property type="match status" value="2"/>
</dbReference>
<proteinExistence type="inferred from homology"/>
<feature type="region of interest" description="Disordered" evidence="9">
    <location>
        <begin position="314"/>
        <end position="386"/>
    </location>
</feature>
<keyword evidence="6" id="KW-0863">Zinc-finger</keyword>
<accession>S3CHG8</accession>
<reference evidence="11 12" key="1">
    <citation type="journal article" date="2013" name="BMC Genomics">
        <title>The genome and transcriptome of the pine saprophyte Ophiostoma piceae, and a comparison with the bark beetle-associated pine pathogen Grosmannia clavigera.</title>
        <authorList>
            <person name="Haridas S."/>
            <person name="Wang Y."/>
            <person name="Lim L."/>
            <person name="Massoumi Alamouti S."/>
            <person name="Jackman S."/>
            <person name="Docking R."/>
            <person name="Robertson G."/>
            <person name="Birol I."/>
            <person name="Bohlmann J."/>
            <person name="Breuil C."/>
        </authorList>
    </citation>
    <scope>NUCLEOTIDE SEQUENCE [LARGE SCALE GENOMIC DNA]</scope>
    <source>
        <strain evidence="11 12">UAMH 11346</strain>
    </source>
</reference>
<dbReference type="Proteomes" id="UP000016923">
    <property type="component" value="Unassembled WGS sequence"/>
</dbReference>
<keyword evidence="12" id="KW-1185">Reference proteome</keyword>
<dbReference type="InterPro" id="IPR013087">
    <property type="entry name" value="Znf_C2H2_type"/>
</dbReference>
<feature type="compositionally biased region" description="Acidic residues" evidence="9">
    <location>
        <begin position="314"/>
        <end position="341"/>
    </location>
</feature>
<feature type="compositionally biased region" description="Basic residues" evidence="9">
    <location>
        <begin position="375"/>
        <end position="386"/>
    </location>
</feature>
<dbReference type="GO" id="GO:0042273">
    <property type="term" value="P:ribosomal large subunit biogenesis"/>
    <property type="evidence" value="ECO:0007669"/>
    <property type="project" value="TreeGrafter"/>
</dbReference>
<feature type="compositionally biased region" description="Low complexity" evidence="9">
    <location>
        <begin position="197"/>
        <end position="206"/>
    </location>
</feature>
<protein>
    <submittedName>
        <fullName evidence="11">Pre-60s factor rei1</fullName>
    </submittedName>
</protein>
<evidence type="ECO:0000256" key="1">
    <source>
        <dbReference type="ARBA" id="ARBA00004496"/>
    </source>
</evidence>
<feature type="compositionally biased region" description="Basic and acidic residues" evidence="9">
    <location>
        <begin position="361"/>
        <end position="374"/>
    </location>
</feature>
<keyword evidence="3" id="KW-0690">Ribosome biogenesis</keyword>
<sequence length="517" mass="57983">MATAFAMPPTEGSGPEPFRCGTCYIAFRAGDLQRAHMKGEWHRYNLKRRLADLDPIPAAVFAERISNSQAGTAKEATRAAFQGNCAVCQKTFSSPNSYQHHISSQKHKARAAKADGRETTLKTGQVDDAKSVVSSTFSLGEPNVKAGDKKGDEFDIVINRLKEQRIDDSPSVSGTDVPEAMVEDVEAGAEADEAEAPKAAAKSSEPPHSIKSCLFCNLASASVEENVTHMERDHGMFIPEKKYLVDLEGLLTYLEDQVRKYNECIYCGKPRSNVFAAQTHMRDKSHCMIPYMTVEEQVLIGDYYDFRSSYSDDEGDYDDEDVDMEGNGEDDGWETDDDESSLDSNDLTAVPADNRLLQYNRLDRNPHHSSTDPRPRHKKDGFHSRAHKPARAIYYDEHELHLPSGRAVGHRSGRRYYEQNLRHLTTPEEKIRWIRLAIESGEIDEDTGSSHISNALIASGRAGAVRSTRPDARNIRGLENISTQAARDLKKAEKRSQRRREVHSYMFKFQKPSRLGI</sequence>
<keyword evidence="2" id="KW-0963">Cytoplasm</keyword>
<evidence type="ECO:0000313" key="11">
    <source>
        <dbReference type="EMBL" id="EPE05768.1"/>
    </source>
</evidence>
<dbReference type="GO" id="GO:0008270">
    <property type="term" value="F:zinc ion binding"/>
    <property type="evidence" value="ECO:0007669"/>
    <property type="project" value="UniProtKB-KW"/>
</dbReference>
<dbReference type="AlphaFoldDB" id="S3CHG8"/>
<evidence type="ECO:0000256" key="2">
    <source>
        <dbReference type="ARBA" id="ARBA00022490"/>
    </source>
</evidence>
<evidence type="ECO:0000256" key="6">
    <source>
        <dbReference type="ARBA" id="ARBA00022771"/>
    </source>
</evidence>
<dbReference type="EMBL" id="KE148155">
    <property type="protein sequence ID" value="EPE05768.1"/>
    <property type="molecule type" value="Genomic_DNA"/>
</dbReference>